<organism evidence="1 2">
    <name type="scientific">Lachnellula suecica</name>
    <dbReference type="NCBI Taxonomy" id="602035"/>
    <lineage>
        <taxon>Eukaryota</taxon>
        <taxon>Fungi</taxon>
        <taxon>Dikarya</taxon>
        <taxon>Ascomycota</taxon>
        <taxon>Pezizomycotina</taxon>
        <taxon>Leotiomycetes</taxon>
        <taxon>Helotiales</taxon>
        <taxon>Lachnaceae</taxon>
        <taxon>Lachnellula</taxon>
    </lineage>
</organism>
<evidence type="ECO:0000313" key="1">
    <source>
        <dbReference type="EMBL" id="TVY65652.1"/>
    </source>
</evidence>
<keyword evidence="2" id="KW-1185">Reference proteome</keyword>
<dbReference type="OrthoDB" id="3548492at2759"/>
<evidence type="ECO:0000313" key="2">
    <source>
        <dbReference type="Proteomes" id="UP000469558"/>
    </source>
</evidence>
<comment type="caution">
    <text evidence="1">The sequence shown here is derived from an EMBL/GenBank/DDBJ whole genome shotgun (WGS) entry which is preliminary data.</text>
</comment>
<dbReference type="Proteomes" id="UP000469558">
    <property type="component" value="Unassembled WGS sequence"/>
</dbReference>
<proteinExistence type="predicted"/>
<dbReference type="EMBL" id="QGMK01001654">
    <property type="protein sequence ID" value="TVY65652.1"/>
    <property type="molecule type" value="Genomic_DNA"/>
</dbReference>
<accession>A0A8T9C1B0</accession>
<sequence>MPPQRTPLGPRIGPRLLNHELSPYKRGLAIGMHRGGVKNKQIQIDLDISESALRSTFSLEDICIDGYSQTYIGRKITYTPADEHNLIRHVIQACALPIKQDTIKSILKRYGIIN</sequence>
<reference evidence="1 2" key="1">
    <citation type="submission" date="2018-05" db="EMBL/GenBank/DDBJ databases">
        <title>Genome sequencing and assembly of the regulated plant pathogen Lachnellula willkommii and related sister species for the development of diagnostic species identification markers.</title>
        <authorList>
            <person name="Giroux E."/>
            <person name="Bilodeau G."/>
        </authorList>
    </citation>
    <scope>NUCLEOTIDE SEQUENCE [LARGE SCALE GENOMIC DNA]</scope>
    <source>
        <strain evidence="1 2">CBS 268.59</strain>
    </source>
</reference>
<dbReference type="AlphaFoldDB" id="A0A8T9C1B0"/>
<protein>
    <submittedName>
        <fullName evidence="1">Uncharacterized protein</fullName>
    </submittedName>
</protein>
<gene>
    <name evidence="1" type="ORF">LSUE1_G008442</name>
</gene>
<name>A0A8T9C1B0_9HELO</name>